<comment type="caution">
    <text evidence="1">The sequence shown here is derived from an EMBL/GenBank/DDBJ whole genome shotgun (WGS) entry which is preliminary data.</text>
</comment>
<protein>
    <submittedName>
        <fullName evidence="1">Uncharacterized protein</fullName>
    </submittedName>
</protein>
<keyword evidence="2" id="KW-1185">Reference proteome</keyword>
<dbReference type="Proteomes" id="UP000191691">
    <property type="component" value="Unassembled WGS sequence"/>
</dbReference>
<dbReference type="EMBL" id="MOOB01000788">
    <property type="protein sequence ID" value="OQE37560.1"/>
    <property type="molecule type" value="Genomic_DNA"/>
</dbReference>
<evidence type="ECO:0000313" key="2">
    <source>
        <dbReference type="Proteomes" id="UP000191691"/>
    </source>
</evidence>
<proteinExistence type="predicted"/>
<organism evidence="1 2">
    <name type="scientific">Penicillium nalgiovense</name>
    <dbReference type="NCBI Taxonomy" id="60175"/>
    <lineage>
        <taxon>Eukaryota</taxon>
        <taxon>Fungi</taxon>
        <taxon>Dikarya</taxon>
        <taxon>Ascomycota</taxon>
        <taxon>Pezizomycotina</taxon>
        <taxon>Eurotiomycetes</taxon>
        <taxon>Eurotiomycetidae</taxon>
        <taxon>Eurotiales</taxon>
        <taxon>Aspergillaceae</taxon>
        <taxon>Penicillium</taxon>
    </lineage>
</organism>
<gene>
    <name evidence="1" type="ORF">PENNAL_c0788G08207</name>
</gene>
<evidence type="ECO:0000313" key="1">
    <source>
        <dbReference type="EMBL" id="OQE37560.1"/>
    </source>
</evidence>
<reference evidence="2" key="1">
    <citation type="journal article" date="2017" name="Nat. Microbiol.">
        <title>Global analysis of biosynthetic gene clusters reveals vast potential of secondary metabolite production in Penicillium species.</title>
        <authorList>
            <person name="Nielsen J.C."/>
            <person name="Grijseels S."/>
            <person name="Prigent S."/>
            <person name="Ji B."/>
            <person name="Dainat J."/>
            <person name="Nielsen K.F."/>
            <person name="Frisvad J.C."/>
            <person name="Workman M."/>
            <person name="Nielsen J."/>
        </authorList>
    </citation>
    <scope>NUCLEOTIDE SEQUENCE [LARGE SCALE GENOMIC DNA]</scope>
    <source>
        <strain evidence="2">IBT 13039</strain>
    </source>
</reference>
<accession>A0A1V6UGL6</accession>
<sequence length="20" mass="2584">MSGRQLLYVWNNRWLFSKRE</sequence>
<dbReference type="AlphaFoldDB" id="A0A1V6UGL6"/>
<name>A0A1V6UGL6_PENNA</name>